<reference evidence="6" key="2">
    <citation type="submission" date="2020-12" db="EMBL/GenBank/DDBJ databases">
        <title>New Spironucleus salmonicida genome in near-complete chromosomes.</title>
        <authorList>
            <person name="Xu F."/>
            <person name="Kurt Z."/>
            <person name="Jimenez-Gonzalez A."/>
            <person name="Astvaldsson A."/>
            <person name="Andersson J.O."/>
            <person name="Svard S.G."/>
        </authorList>
    </citation>
    <scope>NUCLEOTIDE SEQUENCE</scope>
    <source>
        <strain evidence="6">ATCC 50377</strain>
    </source>
</reference>
<dbReference type="Gene3D" id="3.40.50.300">
    <property type="entry name" value="P-loop containing nucleotide triphosphate hydrolases"/>
    <property type="match status" value="3"/>
</dbReference>
<gene>
    <name evidence="5" type="ORF">SS50377_10599</name>
    <name evidence="6" type="ORF">SS50377_24855</name>
</gene>
<dbReference type="PANTHER" id="PTHR10676:SF352">
    <property type="entry name" value="CYTOPLASMIC DYNEIN 2 HEAVY CHAIN 1"/>
    <property type="match status" value="1"/>
</dbReference>
<evidence type="ECO:0000259" key="3">
    <source>
        <dbReference type="Pfam" id="PF12774"/>
    </source>
</evidence>
<keyword evidence="1" id="KW-0175">Coiled coil</keyword>
<dbReference type="GO" id="GO:0005930">
    <property type="term" value="C:axoneme"/>
    <property type="evidence" value="ECO:0007669"/>
    <property type="project" value="TreeGrafter"/>
</dbReference>
<protein>
    <submittedName>
        <fullName evidence="5">Dynein heavy chain</fullName>
    </submittedName>
</protein>
<dbReference type="SUPFAM" id="SSF52540">
    <property type="entry name" value="P-loop containing nucleoside triphosphate hydrolases"/>
    <property type="match status" value="2"/>
</dbReference>
<dbReference type="GO" id="GO:0035721">
    <property type="term" value="P:intraciliary retrograde transport"/>
    <property type="evidence" value="ECO:0007669"/>
    <property type="project" value="TreeGrafter"/>
</dbReference>
<dbReference type="SMR" id="V6M6R8"/>
<dbReference type="InterPro" id="IPR027417">
    <property type="entry name" value="P-loop_NTPase"/>
</dbReference>
<dbReference type="InterPro" id="IPR043157">
    <property type="entry name" value="Dynein_AAA1S"/>
</dbReference>
<evidence type="ECO:0000313" key="5">
    <source>
        <dbReference type="EMBL" id="EST49114.1"/>
    </source>
</evidence>
<evidence type="ECO:0000313" key="7">
    <source>
        <dbReference type="Proteomes" id="UP000018208"/>
    </source>
</evidence>
<dbReference type="Gene3D" id="3.20.180.20">
    <property type="entry name" value="Dynein heavy chain, N-terminal domain 2"/>
    <property type="match status" value="1"/>
</dbReference>
<dbReference type="InterPro" id="IPR042222">
    <property type="entry name" value="Dynein_2_N"/>
</dbReference>
<feature type="domain" description="Dynein heavy chain hydrolytic ATP-binding dynein motor region" evidence="3">
    <location>
        <begin position="1624"/>
        <end position="1973"/>
    </location>
</feature>
<proteinExistence type="predicted"/>
<feature type="domain" description="Dynein heavy chain linker" evidence="2">
    <location>
        <begin position="999"/>
        <end position="1443"/>
    </location>
</feature>
<feature type="domain" description="Dynein heavy chain coiled coil stalk" evidence="4">
    <location>
        <begin position="2831"/>
        <end position="3159"/>
    </location>
</feature>
<sequence length="4276" mass="477597">MSLLDHYTQVCSAAMVQPSDELIKLISAQKAPSEVTTPFTTIDADIHLFGQIIQYLKELNQPDSPQKIQRATQILQILNSIKEELTQIPASAAAITTLLQNLKQQNYTRYKKFLPILTYNINNYLTTFLNQQTPQELLVLAKAPLELLFSHLKDPHLQQLIQTDDLVNRLKTLQNVAETAQALHKLTGTNFSPLKPGIFTISKSEFDAEIQTISANFQAAELVCATILEQIFNQLKFDSIPLLTEFRGVLKRKNVKQALISIQQPLNEICEAFLDKIDDFLLRNSTDITKNIIFLRNLRASASQFYQAAQLLNDNLALTARFKEAADRLKSKEIALVKEAKKLISALCGNVKSGRKLLEFDEKKRLSVDFSIAEIVEIYALMQNFGYLPQLALPNDVVSVVQTGLGVSPALQKLRDVAAYYNDLVTTVKSYQKPLLMSAAAQFESELQKASQSSQFLLGNGQKDAATVERVRGVANAIYAVKEAFSRKIDLVADFHSSNEQILRFLVNIPLSHRQIWKEKVFQMRQNIAQFIPQVPQTFQDTLLQYWNSALSAVMAVKYQQSLTGNLSQIRPMQPLILTTKIELFPQLFDVKNYLFDQIQQIALFPLDSAFYLSENPKITQMFPKMAEMSISALPEAFKTVDSVVRNLRAVVEFVQNECGSVRLANSGDLKLFSEKLSLQDAQRVYDASCGEAQAEDPVLALRSQFPFLVEKTNEKGIFSVEPSGGTISLDMATVVRVINQKQLALQEIAIGAAGYHLGEISAEVIAEIDLVFAKVERGLQDAKTAEELSAITKFFAQVETLAKTHLKSKIATLNEFKTLISTRDEILRNVDACTAKFNSLVTALSNVSGTLENKKNEMWEGFKSALLQEIAKAARADEQLESAIYEVIGYFEQNVVVRQPPVAEGANLPFVNLPTQKLTIGVFAVKIAQFDADLTNLSLSIQKVDEEVKVLYNTSHTALLTQEQFEKSQNLLEKQKLSSFIHEKLSISTALEAAFSGILNLDWSILRVKTHFQDEIQRLFGEIQPQNSFLPQFDVVKRFCQTQFLHANFVNKLAQASLQIIKSLKSPALAKSHWHEISDKTNVISAIKFFQNVNSVALPDQLDGTSLFYTIAVNLFPSAAAVVSEVPSVEFKRFQLNIREIVAKAEAELSVRAAVDEVTFYVQNEAKLMFGMLEMSDLSIQEVQSSFKCIPLTAVWKPVLVAITEKKAILQSVLTNPFSKFIKDQIDQNSRQMEEITRLAYVLLALQRQILVIEPVMGRRVLPDQHDKFYKALRVISHVLIQASPASERALLNDETRQIEIPVISFLSVEIPKQIQLSAPSSVISQIELAQQILNECQSALRKYLEAKRLSFPKFYFLADQDVLEILANANAKPEKTLQNHVKKLFSAVEKLIFSGNKIVGLESSETEKIMLKQDIQIKDAPEVWLKRLDLSIKETLKAELMTSLKLTWKVHDVNQMHENDEFEVNTSYQEVKNDGEKTQWLGFSQLTEAVKSNLDMKNTSAEILTVIFGVVFTTQVDYAFQNPEKTDSLLEKVKTRLDTYLSAFTTKLFAPEISTATFGTENFVMNLKLKALSTDATHYLTLINDLLSSKNRLWEWNKSLKYRIHEKSLDLYIVGLDTNLPYTFEYQGIYQRLIHTPLTDRCFSTLVSALSVSVSSNPQGPAGTGKTETVKAFACKLARTCIVFNCDSAIDRENLSRILIGIVLSGSVGCFDEVNRLSPAVLSAVSTDIENIQIAIQNKSLGKNSGHLQLSDIKVPITKVSAFSAVFVTMNPASREYRGRSELPFSLIKLLRGCFMGKADVNLIMETILSTSGFKFAKIWAEKVDLTYALASRRIPKEVHLDWGLRSLQAVLRQSALARAGKFRKISENLTDVDIQKIEKEVVIKALSDATFSRVQGRSADIFKEILGDVFGALDTQKGAKFGAASDIENKLAEFVDTDSERIGSLVLQLYRALTAKVGVSLLGSTASGKTTIWELLKKAVNLASDGKIEMQEYRIAPKAMSRQDLLGYVDPVSKEWTDGALSKAARQAVASLTTGMVWPVLVFDGDIDPAWIEALNSSLDDNRLLSLSSGERIRFPMSLDPLEAYFTSKTSNIPMPVSFLFETDSLEHASPATVSRLAVILVSDPPIEEQKILLNQLNPGLSEALDLLIKQNPPNLPVLTTHMHYAGLGELAMNHKSDYVIGALRTLSTELPQELTELNYKQLSQAIGQTEIALKQHNISPKHVDATENLPDQQIYATNLAQTYLQNNTSVIISGPQDSAKFHISHLSGQFRDQYKTLVLACTNLTSRDDILRILLSETAETQRIDGHKELHPKNNKKLLLIVRNADILKLDEYGHSEVFTLLWALLAHSKIFVKGTPVFVKNVLFVLTLKSAESVPLRLARRAGHVRMRNLTQSDAKIVLGNAFGVYAKFADQRSLERYVQGQITHFEALEIQLRQQRAKSVICLPNFYQNLAVSFTSFLAFSQLELADSEQIYALLEVVIAGKQPFWKGREAALTDITKISTCTESVFTVCRMTQTAQQVQRLLLQDEPIQMILALEFVSLKVRLNMLEELINATSQYYPALVLFGRFLRNLDDLQLKSFLKTLQTLEISLFLKKSVVLITQSNNFSAEALTISALTLGLKIHFQAPEKLNLRQLGEQVARNFRILLVLDENVLDFDAQFLVLISAISARDVSFLRAQFSVSELRNLLGIYAESCENPEENEAKQIENLFNSFVENVQICVILAPERPILDQIFASAPVLRRNFGVCAFQIQENATLNSDIVPVYKSLNAAFAPIHTPIFNFTSKFMRQNGPNFTIPNAVFIKSYCLFTVFKESWQATVNQRKNQLFSGLNQLNSAQSEIDKLRQQAQISLKSVEKAQAQANAALEDITKKMEIVQRNKENAGKMKAELAEKSISVTKQKQDAEASLGSVLPILEEATKAVQSIPNDALTEVKSFKQPPQAVATVLEAVLTFMGNSDISWQGMRAFLSQSGVLRQIASFDVKKVPSNQLKKVIQIVKQKPEAFEQERIQKVSKAAAPLAKWVSASLSYSEVFVKIEPLMKAAENAASSLISLQNELEKTENEVVQLEKDTEILRENFNEKTQELMKWKTEFQSIEVKKKRGEDMLENLKNEKIRWSENLDQIQIQLTKIDKCAILNAVMFTICGNKTDDIRQHLCGEYRKLIFDLQINQQFIDQTVQSGLFYSNQALENVALLSQFDQNKQLNTIIFSYVTDSTGLLTYIKNTYSKAQFVSATSENLQNLIQIAARFGQKIVITDCDQGSIPPELVPYIRYGTQAYKCADSAAPPSDDLLATNQTLLVPQNSKLTEMSPDFSAFVVSRVGLHVEENLQNKVLEMSFAPTNESRNELYIKIILNEWSPETVKKLTDLDTVQADLRGKLFVIEQELLTALEGSKSAPNILEDQNLIKVLEKAKNQTLQIQTAQIEAQNTQKQLNLLREKASKIAGYVGRSVAALEKIQHLNDLYVTDDSAIIPLLKQVLIQLNPKTVEIQDSTVNLTIREYFIIIYNRIQQMVFQSDKTGAIAILYNNYYPDLLSNEIYAFLAGIQPTVKQQNLTWAGSFQAEISSLLSILSPEKLKTLKIDQAQIWGSFVQKAGNCKFYGEALPQNCADLTEFEKLAFLICVRPDLLNSNLQFAADQHLISTLQIQKNPIVQAVELADSIAQPILIFTSSGNDPTSAISAEIVALSPGREMESNAQFSALLASELPPKLIIFKGAHLCPNWLQNLPSFLNSVQNCASTRVILLLEPKGDFPKNLMGVGWRICLSGVMSAKEGMMGRIGGIMGCKSNIKRCLAYMVSVFQVILEGRKNYQPRGVSADPGWSGTDSDVMVTILSKLEENGDIVKKVKGYLNDCIYGVQTKEAADLTLIRQLANIAFSPSIEAQIVKFTQNCPKVTKTIKDTFQLVSDDSKLVKQADYFPFIKYLIPPFAILQSNKEHDLVAYISDNFPNSPTSDLLGLQSNALLIKGEKDSMLVKSILARTISSSSEENGDSGVFEAILKLKNIFNEKTQNELSLTLEGIQGVQQLTKTSAISEELIEQSMVIQKLQKIITQDFDSAQIASENYLFATPEIKQIAQLISSGIVPESWSMFIQSPPCSIAPPDAPELVTLNQGNPNGFLQFLVDSAKAILGGLNSCVESEKSASPINIDLEFIPRPTSLVEAVRRYEGQINKIELDKVRLVASTIKESGPRVCISKGSIKLVGAGYGAGLDFNQNEMKLCQIWLVSSCQGKEVPFYVDKSRSMRMAVVENLIVEANDGTQVFVDVYGVYACLDGR</sequence>
<feature type="coiled-coil region" evidence="1">
    <location>
        <begin position="3044"/>
        <end position="3130"/>
    </location>
</feature>
<dbReference type="GO" id="GO:0005524">
    <property type="term" value="F:ATP binding"/>
    <property type="evidence" value="ECO:0007669"/>
    <property type="project" value="InterPro"/>
</dbReference>
<dbReference type="OrthoDB" id="10252139at2759"/>
<dbReference type="Pfam" id="PF12777">
    <property type="entry name" value="MT"/>
    <property type="match status" value="1"/>
</dbReference>
<dbReference type="InterPro" id="IPR026983">
    <property type="entry name" value="DHC"/>
</dbReference>
<dbReference type="Gene3D" id="6.10.140.1060">
    <property type="match status" value="1"/>
</dbReference>
<dbReference type="InterPro" id="IPR024743">
    <property type="entry name" value="Dynein_HC_stalk"/>
</dbReference>
<dbReference type="Proteomes" id="UP000018208">
    <property type="component" value="Unassembled WGS sequence"/>
</dbReference>
<dbReference type="GO" id="GO:0051959">
    <property type="term" value="F:dynein light intermediate chain binding"/>
    <property type="evidence" value="ECO:0007669"/>
    <property type="project" value="InterPro"/>
</dbReference>
<dbReference type="InterPro" id="IPR042228">
    <property type="entry name" value="Dynein_linker_3"/>
</dbReference>
<dbReference type="GO" id="GO:0060271">
    <property type="term" value="P:cilium assembly"/>
    <property type="evidence" value="ECO:0007669"/>
    <property type="project" value="TreeGrafter"/>
</dbReference>
<feature type="coiled-coil region" evidence="1">
    <location>
        <begin position="3415"/>
        <end position="3442"/>
    </location>
</feature>
<dbReference type="PANTHER" id="PTHR10676">
    <property type="entry name" value="DYNEIN HEAVY CHAIN FAMILY PROTEIN"/>
    <property type="match status" value="1"/>
</dbReference>
<dbReference type="EMBL" id="KI545956">
    <property type="protein sequence ID" value="EST49114.1"/>
    <property type="molecule type" value="Genomic_DNA"/>
</dbReference>
<dbReference type="InterPro" id="IPR013602">
    <property type="entry name" value="Dynein_heavy_linker"/>
</dbReference>
<dbReference type="Gene3D" id="1.20.58.1120">
    <property type="match status" value="1"/>
</dbReference>
<name>V6M6R8_9EUKA</name>
<accession>V6M6R8</accession>
<evidence type="ECO:0000259" key="4">
    <source>
        <dbReference type="Pfam" id="PF12777"/>
    </source>
</evidence>
<dbReference type="Gene3D" id="1.20.920.20">
    <property type="match status" value="1"/>
</dbReference>
<feature type="coiled-coil region" evidence="1">
    <location>
        <begin position="2838"/>
        <end position="2897"/>
    </location>
</feature>
<dbReference type="GO" id="GO:0060294">
    <property type="term" value="P:cilium movement involved in cell motility"/>
    <property type="evidence" value="ECO:0007669"/>
    <property type="project" value="TreeGrafter"/>
</dbReference>
<dbReference type="GO" id="GO:0005868">
    <property type="term" value="C:cytoplasmic dynein complex"/>
    <property type="evidence" value="ECO:0007669"/>
    <property type="project" value="TreeGrafter"/>
</dbReference>
<evidence type="ECO:0000313" key="6">
    <source>
        <dbReference type="EMBL" id="KAH0572742.1"/>
    </source>
</evidence>
<dbReference type="GO" id="GO:0008569">
    <property type="term" value="F:minus-end-directed microtubule motor activity"/>
    <property type="evidence" value="ECO:0007669"/>
    <property type="project" value="TreeGrafter"/>
</dbReference>
<evidence type="ECO:0000259" key="2">
    <source>
        <dbReference type="Pfam" id="PF08393"/>
    </source>
</evidence>
<dbReference type="GO" id="GO:0045505">
    <property type="term" value="F:dynein intermediate chain binding"/>
    <property type="evidence" value="ECO:0007669"/>
    <property type="project" value="InterPro"/>
</dbReference>
<dbReference type="InterPro" id="IPR035699">
    <property type="entry name" value="AAA_6"/>
</dbReference>
<dbReference type="EMBL" id="AUWU02000005">
    <property type="protein sequence ID" value="KAH0572742.1"/>
    <property type="molecule type" value="Genomic_DNA"/>
</dbReference>
<reference evidence="5 6" key="1">
    <citation type="journal article" date="2014" name="PLoS Genet.">
        <title>The Genome of Spironucleus salmonicida Highlights a Fish Pathogen Adapted to Fluctuating Environments.</title>
        <authorList>
            <person name="Xu F."/>
            <person name="Jerlstrom-Hultqvist J."/>
            <person name="Einarsson E."/>
            <person name="Astvaldsson A."/>
            <person name="Svard S.G."/>
            <person name="Andersson J.O."/>
        </authorList>
    </citation>
    <scope>NUCLEOTIDE SEQUENCE</scope>
    <source>
        <strain evidence="6">ATCC 50377</strain>
    </source>
</reference>
<dbReference type="InterPro" id="IPR042219">
    <property type="entry name" value="AAA_lid_11_sf"/>
</dbReference>
<dbReference type="Gene3D" id="1.20.140.100">
    <property type="entry name" value="Dynein heavy chain, N-terminal domain 2"/>
    <property type="match status" value="1"/>
</dbReference>
<dbReference type="Gene3D" id="1.10.8.720">
    <property type="entry name" value="Region D6 of dynein motor"/>
    <property type="match status" value="1"/>
</dbReference>
<dbReference type="GO" id="GO:0097729">
    <property type="term" value="C:9+2 motile cilium"/>
    <property type="evidence" value="ECO:0007669"/>
    <property type="project" value="TreeGrafter"/>
</dbReference>
<evidence type="ECO:0000256" key="1">
    <source>
        <dbReference type="SAM" id="Coils"/>
    </source>
</evidence>
<keyword evidence="7" id="KW-1185">Reference proteome</keyword>
<dbReference type="VEuPathDB" id="GiardiaDB:SS50377_24855"/>
<dbReference type="Pfam" id="PF12774">
    <property type="entry name" value="AAA_6"/>
    <property type="match status" value="1"/>
</dbReference>
<organism evidence="5">
    <name type="scientific">Spironucleus salmonicida</name>
    <dbReference type="NCBI Taxonomy" id="348837"/>
    <lineage>
        <taxon>Eukaryota</taxon>
        <taxon>Metamonada</taxon>
        <taxon>Diplomonadida</taxon>
        <taxon>Hexamitidae</taxon>
        <taxon>Hexamitinae</taxon>
        <taxon>Spironucleus</taxon>
    </lineage>
</organism>
<dbReference type="Gene3D" id="1.10.8.710">
    <property type="match status" value="1"/>
</dbReference>
<dbReference type="Pfam" id="PF08393">
    <property type="entry name" value="DHC_N2"/>
    <property type="match status" value="1"/>
</dbReference>